<dbReference type="InterPro" id="IPR000673">
    <property type="entry name" value="Sig_transdc_resp-reg_Me-estase"/>
</dbReference>
<feature type="active site" evidence="6">
    <location>
        <position position="171"/>
    </location>
</feature>
<dbReference type="Gene3D" id="3.40.50.180">
    <property type="entry name" value="Methylesterase CheB, C-terminal domain"/>
    <property type="match status" value="1"/>
</dbReference>
<dbReference type="PROSITE" id="PS50122">
    <property type="entry name" value="CHEB"/>
    <property type="match status" value="1"/>
</dbReference>
<dbReference type="Gene3D" id="1.10.155.10">
    <property type="entry name" value="Chemotaxis receptor methyltransferase CheR, N-terminal domain"/>
    <property type="match status" value="1"/>
</dbReference>
<keyword evidence="3" id="KW-0489">Methyltransferase</keyword>
<evidence type="ECO:0000313" key="12">
    <source>
        <dbReference type="Proteomes" id="UP000219050"/>
    </source>
</evidence>
<feature type="region of interest" description="Disordered" evidence="7">
    <location>
        <begin position="987"/>
        <end position="1008"/>
    </location>
</feature>
<evidence type="ECO:0000256" key="4">
    <source>
        <dbReference type="ARBA" id="ARBA00022679"/>
    </source>
</evidence>
<feature type="active site" evidence="6">
    <location>
        <position position="78"/>
    </location>
</feature>
<dbReference type="InterPro" id="IPR036804">
    <property type="entry name" value="CheR_N_sf"/>
</dbReference>
<dbReference type="InterPro" id="IPR000014">
    <property type="entry name" value="PAS"/>
</dbReference>
<accession>A0A291M1F6</accession>
<dbReference type="SUPFAM" id="SSF55785">
    <property type="entry name" value="PYP-like sensor domain (PAS domain)"/>
    <property type="match status" value="1"/>
</dbReference>
<dbReference type="GO" id="GO:0005737">
    <property type="term" value="C:cytoplasm"/>
    <property type="evidence" value="ECO:0007669"/>
    <property type="project" value="InterPro"/>
</dbReference>
<dbReference type="EC" id="2.1.1.80" evidence="2"/>
<dbReference type="EMBL" id="CP021404">
    <property type="protein sequence ID" value="ATI42734.1"/>
    <property type="molecule type" value="Genomic_DNA"/>
</dbReference>
<dbReference type="AlphaFoldDB" id="A0A291M1F6"/>
<dbReference type="PROSITE" id="PS50112">
    <property type="entry name" value="PAS"/>
    <property type="match status" value="1"/>
</dbReference>
<proteinExistence type="predicted"/>
<dbReference type="KEGG" id="cmag:CBW24_12460"/>
<dbReference type="Proteomes" id="UP000219050">
    <property type="component" value="Chromosome"/>
</dbReference>
<feature type="active site" evidence="6">
    <location>
        <position position="51"/>
    </location>
</feature>
<dbReference type="CDD" id="cd16434">
    <property type="entry name" value="CheB-CheR_fusion"/>
    <property type="match status" value="1"/>
</dbReference>
<dbReference type="Pfam" id="PF03705">
    <property type="entry name" value="CheR_N"/>
    <property type="match status" value="1"/>
</dbReference>
<dbReference type="InterPro" id="IPR035909">
    <property type="entry name" value="CheB_C"/>
</dbReference>
<dbReference type="GO" id="GO:0006935">
    <property type="term" value="P:chemotaxis"/>
    <property type="evidence" value="ECO:0007669"/>
    <property type="project" value="UniProtKB-UniRule"/>
</dbReference>
<dbReference type="GO" id="GO:0000156">
    <property type="term" value="F:phosphorelay response regulator activity"/>
    <property type="evidence" value="ECO:0007669"/>
    <property type="project" value="InterPro"/>
</dbReference>
<keyword evidence="4" id="KW-0808">Transferase</keyword>
<dbReference type="SUPFAM" id="SSF52738">
    <property type="entry name" value="Methylesterase CheB, C-terminal domain"/>
    <property type="match status" value="1"/>
</dbReference>
<feature type="compositionally biased region" description="Polar residues" evidence="7">
    <location>
        <begin position="693"/>
        <end position="713"/>
    </location>
</feature>
<dbReference type="PANTHER" id="PTHR24422">
    <property type="entry name" value="CHEMOTAXIS PROTEIN METHYLTRANSFERASE"/>
    <property type="match status" value="1"/>
</dbReference>
<dbReference type="Pfam" id="PF01339">
    <property type="entry name" value="CheB_methylest"/>
    <property type="match status" value="1"/>
</dbReference>
<gene>
    <name evidence="11" type="ORF">CBW24_12460</name>
</gene>
<dbReference type="Gene3D" id="3.30.450.20">
    <property type="entry name" value="PAS domain"/>
    <property type="match status" value="1"/>
</dbReference>
<keyword evidence="6" id="KW-0378">Hydrolase</keyword>
<dbReference type="InterPro" id="IPR022642">
    <property type="entry name" value="CheR_C"/>
</dbReference>
<dbReference type="SMART" id="SM00091">
    <property type="entry name" value="PAS"/>
    <property type="match status" value="2"/>
</dbReference>
<feature type="region of interest" description="Disordered" evidence="7">
    <location>
        <begin position="508"/>
        <end position="532"/>
    </location>
</feature>
<evidence type="ECO:0000256" key="5">
    <source>
        <dbReference type="ARBA" id="ARBA00022691"/>
    </source>
</evidence>
<comment type="catalytic activity">
    <reaction evidence="1">
        <text>L-glutamyl-[protein] + S-adenosyl-L-methionine = [protein]-L-glutamate 5-O-methyl ester + S-adenosyl-L-homocysteine</text>
        <dbReference type="Rhea" id="RHEA:24452"/>
        <dbReference type="Rhea" id="RHEA-COMP:10208"/>
        <dbReference type="Rhea" id="RHEA-COMP:10311"/>
        <dbReference type="ChEBI" id="CHEBI:29973"/>
        <dbReference type="ChEBI" id="CHEBI:57856"/>
        <dbReference type="ChEBI" id="CHEBI:59789"/>
        <dbReference type="ChEBI" id="CHEBI:82795"/>
        <dbReference type="EC" id="2.1.1.80"/>
    </reaction>
</comment>
<evidence type="ECO:0000256" key="2">
    <source>
        <dbReference type="ARBA" id="ARBA00012534"/>
    </source>
</evidence>
<dbReference type="Gene3D" id="3.40.50.150">
    <property type="entry name" value="Vaccinia Virus protein VP39"/>
    <property type="match status" value="1"/>
</dbReference>
<dbReference type="PRINTS" id="PR00996">
    <property type="entry name" value="CHERMTFRASE"/>
</dbReference>
<dbReference type="InterPro" id="IPR000780">
    <property type="entry name" value="CheR_MeTrfase"/>
</dbReference>
<evidence type="ECO:0000259" key="8">
    <source>
        <dbReference type="PROSITE" id="PS50112"/>
    </source>
</evidence>
<evidence type="ECO:0000259" key="9">
    <source>
        <dbReference type="PROSITE" id="PS50122"/>
    </source>
</evidence>
<dbReference type="Pfam" id="PF08447">
    <property type="entry name" value="PAS_3"/>
    <property type="match status" value="1"/>
</dbReference>
<feature type="domain" description="PAS" evidence="8">
    <location>
        <begin position="883"/>
        <end position="939"/>
    </location>
</feature>
<sequence length="1008" mass="111207">MAAQRASGDESEGHTVDGQNQGTAEAPTDRPSEGGSAARTLDFTVVGIVASAGGLEALSALVQKLPTNAGIAYAIAQHLSASHKSLMTTLLSRETQLAVREISDDITPEPDTIYVTPPGFDVVLHKGKLRLQSPSGPAAAPKPSGDRLMTSLAMELGDRAVGVVLSGTGSDGSYGIRAIREAGGITIAQDLVTAKYDGMPSSAANTGCVDLVLPPGRIGRDIVRILSEPGMIEDDSMAASADGSDLLHTLLARTRVDFREYKETTINRRIQRRMTAIGITDYSDYVAHCRTNPNELDALFKDLLISVTRFFRDTAEFEALSQYIRQLVSLSEHRSIRLWVAGCATGEEAYSLAILVAEALGGPEAIGEDRVQIFATDIDKSALEVARRGVYPLSALHDVPEDLAQRYFHVEKDRVRVIARLRSCIMFSDHNVCQDPPFINIDLISMRNVLIYFGNRLQEKVLARLGYALNPGGLLFLGTSENISRAQIDLEPMSEKERIYRKRMAFRSGGSSRLPFSPSEIRSGHPEPKVPVQSADRRMFDSLARAISADSILVTSDGRILRVYGDLTPFLHISEQSRLNLQISILRSPFREEAASLSALALKRQIRRTGLRHADPGRVDWTHIQLEAIPLTGQDDGERYVLIAFHRHQVSQELEAADDGDGALPSARIRQLEADVASAREALEQMVEELQTSNEELQSVNEELQSTNEELQASNEELETSNEELQATNEELITVNEEMQVNATELSLMSSELSSVLGEAPLVVLVLDTALQIVRTSAIARRMFRLPENCENFHLSQCTVPDHFPSLVKFCDRTLRLRETVEDQIRHGESVFRMSCAPYFDDRNNLRGATLMISEVNATEMVERTELLHKMALVEHMAAIGHFRYDIELDTMEWSGRVYTLFGLEAEKTPPKLLDMHQLFVPEDRTQVEQALRTALRHNEEFQVTGRVRCPDDKVIRLELVGALIENNRSGFIGLVREADDSDCIEGEASAAGAKDQTDADGAGADRD</sequence>
<dbReference type="OrthoDB" id="9816309at2"/>
<keyword evidence="6" id="KW-0145">Chemotaxis</keyword>
<dbReference type="InterPro" id="IPR050903">
    <property type="entry name" value="Bact_Chemotaxis_MeTrfase"/>
</dbReference>
<evidence type="ECO:0000256" key="6">
    <source>
        <dbReference type="PROSITE-ProRule" id="PRU00050"/>
    </source>
</evidence>
<evidence type="ECO:0000256" key="3">
    <source>
        <dbReference type="ARBA" id="ARBA00022603"/>
    </source>
</evidence>
<feature type="domain" description="CheB-type methylesterase" evidence="9">
    <location>
        <begin position="45"/>
        <end position="229"/>
    </location>
</feature>
<dbReference type="Pfam" id="PF01739">
    <property type="entry name" value="CheR"/>
    <property type="match status" value="1"/>
</dbReference>
<keyword evidence="12" id="KW-1185">Reference proteome</keyword>
<evidence type="ECO:0000313" key="11">
    <source>
        <dbReference type="EMBL" id="ATI42734.1"/>
    </source>
</evidence>
<dbReference type="InterPro" id="IPR013655">
    <property type="entry name" value="PAS_fold_3"/>
</dbReference>
<reference evidence="11 12" key="1">
    <citation type="submission" date="2017-05" db="EMBL/GenBank/DDBJ databases">
        <title>Comparative genomic and metabolic analysis of manganese-oxidizing mechanisms in Celeribater manganoxidans DY25T: its adaption to the environment of polymetallic nodule.</title>
        <authorList>
            <person name="Wang X."/>
        </authorList>
    </citation>
    <scope>NUCLEOTIDE SEQUENCE [LARGE SCALE GENOMIC DNA]</scope>
    <source>
        <strain evidence="11 12">DY25</strain>
    </source>
</reference>
<dbReference type="InterPro" id="IPR029063">
    <property type="entry name" value="SAM-dependent_MTases_sf"/>
</dbReference>
<feature type="region of interest" description="Disordered" evidence="7">
    <location>
        <begin position="693"/>
        <end position="720"/>
    </location>
</feature>
<dbReference type="GO" id="GO:0008984">
    <property type="term" value="F:protein-glutamate methylesterase activity"/>
    <property type="evidence" value="ECO:0007669"/>
    <property type="project" value="InterPro"/>
</dbReference>
<dbReference type="InterPro" id="IPR035965">
    <property type="entry name" value="PAS-like_dom_sf"/>
</dbReference>
<dbReference type="GO" id="GO:0032259">
    <property type="term" value="P:methylation"/>
    <property type="evidence" value="ECO:0007669"/>
    <property type="project" value="UniProtKB-KW"/>
</dbReference>
<evidence type="ECO:0000259" key="10">
    <source>
        <dbReference type="PROSITE" id="PS50123"/>
    </source>
</evidence>
<dbReference type="SMART" id="SM00138">
    <property type="entry name" value="MeTrc"/>
    <property type="match status" value="1"/>
</dbReference>
<evidence type="ECO:0000256" key="7">
    <source>
        <dbReference type="SAM" id="MobiDB-lite"/>
    </source>
</evidence>
<dbReference type="GO" id="GO:0008983">
    <property type="term" value="F:protein-glutamate O-methyltransferase activity"/>
    <property type="evidence" value="ECO:0007669"/>
    <property type="project" value="UniProtKB-EC"/>
</dbReference>
<dbReference type="PANTHER" id="PTHR24422:SF10">
    <property type="entry name" value="CHEMOTAXIS PROTEIN METHYLTRANSFERASE 2"/>
    <property type="match status" value="1"/>
</dbReference>
<name>A0A291M1F6_9RHOB</name>
<protein>
    <recommendedName>
        <fullName evidence="2">protein-glutamate O-methyltransferase</fullName>
        <ecNumber evidence="2">2.1.1.80</ecNumber>
    </recommendedName>
</protein>
<dbReference type="InterPro" id="IPR022641">
    <property type="entry name" value="CheR_N"/>
</dbReference>
<dbReference type="SUPFAM" id="SSF53335">
    <property type="entry name" value="S-adenosyl-L-methionine-dependent methyltransferases"/>
    <property type="match status" value="1"/>
</dbReference>
<dbReference type="PROSITE" id="PS50123">
    <property type="entry name" value="CHER"/>
    <property type="match status" value="1"/>
</dbReference>
<keyword evidence="5" id="KW-0949">S-adenosyl-L-methionine</keyword>
<feature type="domain" description="CheR-type methyltransferase" evidence="10">
    <location>
        <begin position="231"/>
        <end position="483"/>
    </location>
</feature>
<dbReference type="SUPFAM" id="SSF47757">
    <property type="entry name" value="Chemotaxis receptor methyltransferase CheR, N-terminal domain"/>
    <property type="match status" value="1"/>
</dbReference>
<evidence type="ECO:0000256" key="1">
    <source>
        <dbReference type="ARBA" id="ARBA00001541"/>
    </source>
</evidence>
<feature type="region of interest" description="Disordered" evidence="7">
    <location>
        <begin position="1"/>
        <end position="37"/>
    </location>
</feature>
<organism evidence="11 12">
    <name type="scientific">Pacificitalea manganoxidans</name>
    <dbReference type="NCBI Taxonomy" id="1411902"/>
    <lineage>
        <taxon>Bacteria</taxon>
        <taxon>Pseudomonadati</taxon>
        <taxon>Pseudomonadota</taxon>
        <taxon>Alphaproteobacteria</taxon>
        <taxon>Rhodobacterales</taxon>
        <taxon>Paracoccaceae</taxon>
        <taxon>Pacificitalea</taxon>
    </lineage>
</organism>